<dbReference type="EMBL" id="OFSN01000050">
    <property type="protein sequence ID" value="SOY77884.1"/>
    <property type="molecule type" value="Genomic_DNA"/>
</dbReference>
<evidence type="ECO:0000313" key="1">
    <source>
        <dbReference type="EMBL" id="SOY76298.1"/>
    </source>
</evidence>
<evidence type="ECO:0000313" key="2">
    <source>
        <dbReference type="EMBL" id="SOY77884.1"/>
    </source>
</evidence>
<protein>
    <submittedName>
        <fullName evidence="1">Uncharacterized protein</fullName>
    </submittedName>
</protein>
<gene>
    <name evidence="2" type="ORF">CBM2586_P30016</name>
    <name evidence="1" type="ORF">CBM2589_P30016</name>
</gene>
<organism evidence="1 3">
    <name type="scientific">Cupriavidus taiwanensis</name>
    <dbReference type="NCBI Taxonomy" id="164546"/>
    <lineage>
        <taxon>Bacteria</taxon>
        <taxon>Pseudomonadati</taxon>
        <taxon>Pseudomonadota</taxon>
        <taxon>Betaproteobacteria</taxon>
        <taxon>Burkholderiales</taxon>
        <taxon>Burkholderiaceae</taxon>
        <taxon>Cupriavidus</taxon>
    </lineage>
</organism>
<dbReference type="EMBL" id="OFSP01000062">
    <property type="protein sequence ID" value="SOY76298.1"/>
    <property type="molecule type" value="Genomic_DNA"/>
</dbReference>
<evidence type="ECO:0000313" key="3">
    <source>
        <dbReference type="Proteomes" id="UP000256297"/>
    </source>
</evidence>
<comment type="caution">
    <text evidence="1">The sequence shown here is derived from an EMBL/GenBank/DDBJ whole genome shotgun (WGS) entry which is preliminary data.</text>
</comment>
<sequence length="82" mass="8634">MLMKAIRCLIGLVSDCVRYVYPTSNAHCWSETAVQSQKPATQSTSTSTKVSTGEAVVGSASCIQAQRGMAQGCQANHEPVAT</sequence>
<dbReference type="Proteomes" id="UP000257016">
    <property type="component" value="Unassembled WGS sequence"/>
</dbReference>
<accession>A0A375F844</accession>
<geneLocation type="plasmid" evidence="3">
    <name>cbm2589_p</name>
</geneLocation>
<dbReference type="Proteomes" id="UP000256297">
    <property type="component" value="Plasmid CBM2589_p"/>
</dbReference>
<name>A0A375F844_9BURK</name>
<dbReference type="AlphaFoldDB" id="A0A375F844"/>
<proteinExistence type="predicted"/>
<reference evidence="1 3" key="1">
    <citation type="submission" date="2018-01" db="EMBL/GenBank/DDBJ databases">
        <authorList>
            <person name="Clerissi C."/>
        </authorList>
    </citation>
    <scope>NUCLEOTIDE SEQUENCE [LARGE SCALE GENOMIC DNA]</scope>
    <source>
        <strain evidence="2">Cupriavidus taiwanensis LMG 19430</strain>
        <strain evidence="1">Cupriavidus taiwanensis STM 3521</strain>
        <plasmid evidence="3">cbm2589_p</plasmid>
    </source>
</reference>